<dbReference type="InterPro" id="IPR023408">
    <property type="entry name" value="MscS_beta-dom_sf"/>
</dbReference>
<feature type="transmembrane region" description="Helical" evidence="7">
    <location>
        <begin position="70"/>
        <end position="89"/>
    </location>
</feature>
<dbReference type="SMART" id="SM00100">
    <property type="entry name" value="cNMP"/>
    <property type="match status" value="1"/>
</dbReference>
<dbReference type="CDD" id="cd00038">
    <property type="entry name" value="CAP_ED"/>
    <property type="match status" value="1"/>
</dbReference>
<feature type="domain" description="Cyclic nucleotide-binding" evidence="8">
    <location>
        <begin position="323"/>
        <end position="440"/>
    </location>
</feature>
<dbReference type="Pfam" id="PF00027">
    <property type="entry name" value="cNMP_binding"/>
    <property type="match status" value="1"/>
</dbReference>
<dbReference type="PANTHER" id="PTHR30347">
    <property type="entry name" value="POTASSIUM CHANNEL RELATED"/>
    <property type="match status" value="1"/>
</dbReference>
<evidence type="ECO:0000256" key="5">
    <source>
        <dbReference type="ARBA" id="ARBA00022989"/>
    </source>
</evidence>
<protein>
    <submittedName>
        <fullName evidence="9">Mechanosensitive ion channel</fullName>
    </submittedName>
</protein>
<dbReference type="Gene3D" id="2.30.30.60">
    <property type="match status" value="1"/>
</dbReference>
<name>A0ABR9VTP4_9SYNC</name>
<sequence>MPFVAIAFSKIFDTLDATTLNFGRTQLSLLDLFQLVLSALAIFVLTHYLNRVLRGIILRRFIYEQGIRYIVANLLSYGMGSFLFIAMLQTSGVNLSSLTVVGGTLGLGIGLGLQNVTRNFVSGVTLLVEQKVKIGDYIRFQNIQGYVREVSTRAVVVGLKDGSKVILPSSLLIENQVINYHYETETVRLTVSVGVAYGTEPVLVTETLLMCAYSQACVVKTPPAQVIFQNFGDNALEFELWVWIEERYMGQHPEILSALRYTICFYFKRNGIGIPWPQRELWLKNPEAIAKYLRPDLDLPIPSDQGKQEPMISLSQVLKSSDYFGSLNELEIRQLVEIGQLQSLKPEEVLFREQEPADGFYIVISGLVEVYTDKLGRVLASLGPGSFFGELALMLGIPRTASVKAKEKCLLFVVRFPQFEQLLQTNPDFREAIINALGEHQGELMRRKEELATKGLLALEEEDSNIMNWVRKRLQRLFG</sequence>
<evidence type="ECO:0000256" key="3">
    <source>
        <dbReference type="ARBA" id="ARBA00022475"/>
    </source>
</evidence>
<dbReference type="SUPFAM" id="SSF50182">
    <property type="entry name" value="Sm-like ribonucleoproteins"/>
    <property type="match status" value="1"/>
</dbReference>
<keyword evidence="5 7" id="KW-1133">Transmembrane helix</keyword>
<dbReference type="InterPro" id="IPR000595">
    <property type="entry name" value="cNMP-bd_dom"/>
</dbReference>
<gene>
    <name evidence="9" type="ORF">IQ217_12970</name>
</gene>
<evidence type="ECO:0000259" key="8">
    <source>
        <dbReference type="PROSITE" id="PS50042"/>
    </source>
</evidence>
<evidence type="ECO:0000313" key="9">
    <source>
        <dbReference type="EMBL" id="MBE9254730.1"/>
    </source>
</evidence>
<proteinExistence type="inferred from homology"/>
<dbReference type="PROSITE" id="PS50042">
    <property type="entry name" value="CNMP_BINDING_3"/>
    <property type="match status" value="1"/>
</dbReference>
<evidence type="ECO:0000256" key="4">
    <source>
        <dbReference type="ARBA" id="ARBA00022692"/>
    </source>
</evidence>
<dbReference type="InterPro" id="IPR011066">
    <property type="entry name" value="MscS_channel_C_sf"/>
</dbReference>
<keyword evidence="10" id="KW-1185">Reference proteome</keyword>
<evidence type="ECO:0000256" key="2">
    <source>
        <dbReference type="ARBA" id="ARBA00008017"/>
    </source>
</evidence>
<dbReference type="Proteomes" id="UP000658720">
    <property type="component" value="Unassembled WGS sequence"/>
</dbReference>
<dbReference type="InterPro" id="IPR014710">
    <property type="entry name" value="RmlC-like_jellyroll"/>
</dbReference>
<comment type="subcellular location">
    <subcellularLocation>
        <location evidence="1">Cell membrane</location>
        <topology evidence="1">Multi-pass membrane protein</topology>
    </subcellularLocation>
</comment>
<dbReference type="EMBL" id="JADEVV010000038">
    <property type="protein sequence ID" value="MBE9254730.1"/>
    <property type="molecule type" value="Genomic_DNA"/>
</dbReference>
<evidence type="ECO:0000256" key="1">
    <source>
        <dbReference type="ARBA" id="ARBA00004651"/>
    </source>
</evidence>
<dbReference type="InterPro" id="IPR006685">
    <property type="entry name" value="MscS_channel_2nd"/>
</dbReference>
<reference evidence="9 10" key="1">
    <citation type="submission" date="2020-10" db="EMBL/GenBank/DDBJ databases">
        <authorList>
            <person name="Castelo-Branco R."/>
            <person name="Eusebio N."/>
            <person name="Adriana R."/>
            <person name="Vieira A."/>
            <person name="Brugerolle De Fraissinette N."/>
            <person name="Rezende De Castro R."/>
            <person name="Schneider M.P."/>
            <person name="Vasconcelos V."/>
            <person name="Leao P.N."/>
        </authorList>
    </citation>
    <scope>NUCLEOTIDE SEQUENCE [LARGE SCALE GENOMIC DNA]</scope>
    <source>
        <strain evidence="9 10">LEGE 00031</strain>
    </source>
</reference>
<dbReference type="SUPFAM" id="SSF51206">
    <property type="entry name" value="cAMP-binding domain-like"/>
    <property type="match status" value="1"/>
</dbReference>
<keyword evidence="6 7" id="KW-0472">Membrane</keyword>
<evidence type="ECO:0000256" key="6">
    <source>
        <dbReference type="ARBA" id="ARBA00023136"/>
    </source>
</evidence>
<dbReference type="InterPro" id="IPR052702">
    <property type="entry name" value="MscS-like_channel"/>
</dbReference>
<comment type="similarity">
    <text evidence="2">Belongs to the MscS (TC 1.A.23) family.</text>
</comment>
<dbReference type="PROSITE" id="PS00889">
    <property type="entry name" value="CNMP_BINDING_2"/>
    <property type="match status" value="1"/>
</dbReference>
<dbReference type="InterPro" id="IPR018490">
    <property type="entry name" value="cNMP-bd_dom_sf"/>
</dbReference>
<dbReference type="PANTHER" id="PTHR30347:SF1">
    <property type="entry name" value="MECHANOSENSITIVE CHANNEL MSCK"/>
    <property type="match status" value="1"/>
</dbReference>
<dbReference type="InterPro" id="IPR049142">
    <property type="entry name" value="MS_channel_1st"/>
</dbReference>
<evidence type="ECO:0000313" key="10">
    <source>
        <dbReference type="Proteomes" id="UP000658720"/>
    </source>
</evidence>
<dbReference type="Pfam" id="PF21082">
    <property type="entry name" value="MS_channel_3rd"/>
    <property type="match status" value="1"/>
</dbReference>
<comment type="caution">
    <text evidence="9">The sequence shown here is derived from an EMBL/GenBank/DDBJ whole genome shotgun (WGS) entry which is preliminary data.</text>
</comment>
<organism evidence="9 10">
    <name type="scientific">Synechocystis salina LEGE 00031</name>
    <dbReference type="NCBI Taxonomy" id="1828736"/>
    <lineage>
        <taxon>Bacteria</taxon>
        <taxon>Bacillati</taxon>
        <taxon>Cyanobacteriota</taxon>
        <taxon>Cyanophyceae</taxon>
        <taxon>Synechococcales</taxon>
        <taxon>Merismopediaceae</taxon>
        <taxon>Synechocystis</taxon>
    </lineage>
</organism>
<evidence type="ECO:0000256" key="7">
    <source>
        <dbReference type="SAM" id="Phobius"/>
    </source>
</evidence>
<dbReference type="InterPro" id="IPR018488">
    <property type="entry name" value="cNMP-bd_CS"/>
</dbReference>
<dbReference type="InterPro" id="IPR011014">
    <property type="entry name" value="MscS_channel_TM-2"/>
</dbReference>
<keyword evidence="3" id="KW-1003">Cell membrane</keyword>
<dbReference type="SUPFAM" id="SSF82861">
    <property type="entry name" value="Mechanosensitive channel protein MscS (YggB), transmembrane region"/>
    <property type="match status" value="1"/>
</dbReference>
<keyword evidence="4 7" id="KW-0812">Transmembrane</keyword>
<dbReference type="Gene3D" id="2.60.120.10">
    <property type="entry name" value="Jelly Rolls"/>
    <property type="match status" value="1"/>
</dbReference>
<accession>A0ABR9VTP4</accession>
<dbReference type="InterPro" id="IPR010920">
    <property type="entry name" value="LSM_dom_sf"/>
</dbReference>
<dbReference type="Pfam" id="PF21088">
    <property type="entry name" value="MS_channel_1st"/>
    <property type="match status" value="1"/>
</dbReference>
<dbReference type="Pfam" id="PF00924">
    <property type="entry name" value="MS_channel_2nd"/>
    <property type="match status" value="1"/>
</dbReference>
<dbReference type="InterPro" id="IPR049278">
    <property type="entry name" value="MS_channel_C"/>
</dbReference>
<feature type="transmembrane region" description="Helical" evidence="7">
    <location>
        <begin position="32"/>
        <end position="49"/>
    </location>
</feature>
<dbReference type="Gene3D" id="3.30.70.100">
    <property type="match status" value="1"/>
</dbReference>
<dbReference type="RefSeq" id="WP_194020261.1">
    <property type="nucleotide sequence ID" value="NZ_JADEVV010000038.1"/>
</dbReference>
<dbReference type="SUPFAM" id="SSF82689">
    <property type="entry name" value="Mechanosensitive channel protein MscS (YggB), C-terminal domain"/>
    <property type="match status" value="1"/>
</dbReference>
<dbReference type="PRINTS" id="PR00103">
    <property type="entry name" value="CAMPKINASE"/>
</dbReference>
<dbReference type="Gene3D" id="1.10.287.1260">
    <property type="match status" value="1"/>
</dbReference>